<evidence type="ECO:0000313" key="5">
    <source>
        <dbReference type="Proteomes" id="UP000295083"/>
    </source>
</evidence>
<dbReference type="EMBL" id="QAPG01000069">
    <property type="protein sequence ID" value="TDZ33216.1"/>
    <property type="molecule type" value="Genomic_DNA"/>
</dbReference>
<feature type="compositionally biased region" description="Low complexity" evidence="2">
    <location>
        <begin position="21"/>
        <end position="35"/>
    </location>
</feature>
<sequence>MQAERYKTSRSSKQPQATDTALQTALSGGLSSASGFHSNKPKPVDPEHAGKNVLPQSFCPGPKDRVSFPAAKGEVKASHISIGGWSWGDKPTWHYDESEWIKIQEAWQTLYDSGINFIDTAEAYGNGESEKIVGDLVRGLPRDSVVVQTKYFSTPLKAANFIHPVDAPVISLKASLERMRLTHVDIYLVHGPIHPQSIKSVAEGMAKCVEQGLARAVGVANYDNDGVFEMRDELSRYDIPLATNQCEFNVLRRYPEVSGNIGRCRDAGVPFQSYSSLAQGRLTGKYTPDNPPPKEYRFSSYDMKDIEPTIAALREIAERRGKSVASVSLNYNISKGVVPVVGVRKVEQARDAIDALGWRLTEEEMTAIDRVSVEGKTTSLWQQG</sequence>
<dbReference type="InterPro" id="IPR036812">
    <property type="entry name" value="NAD(P)_OxRdtase_dom_sf"/>
</dbReference>
<evidence type="ECO:0000256" key="2">
    <source>
        <dbReference type="SAM" id="MobiDB-lite"/>
    </source>
</evidence>
<dbReference type="PANTHER" id="PTHR43364">
    <property type="entry name" value="NADH-SPECIFIC METHYLGLYOXAL REDUCTASE-RELATED"/>
    <property type="match status" value="1"/>
</dbReference>
<evidence type="ECO:0000256" key="1">
    <source>
        <dbReference type="ARBA" id="ARBA00023002"/>
    </source>
</evidence>
<keyword evidence="1" id="KW-0560">Oxidoreductase</keyword>
<evidence type="ECO:0000313" key="4">
    <source>
        <dbReference type="EMBL" id="TDZ33216.1"/>
    </source>
</evidence>
<dbReference type="Gene3D" id="3.20.20.100">
    <property type="entry name" value="NADP-dependent oxidoreductase domain"/>
    <property type="match status" value="1"/>
</dbReference>
<reference evidence="4 5" key="1">
    <citation type="submission" date="2018-11" db="EMBL/GenBank/DDBJ databases">
        <title>Genome sequence and assembly of Colletotrichum spinosum.</title>
        <authorList>
            <person name="Gan P."/>
            <person name="Shirasu K."/>
        </authorList>
    </citation>
    <scope>NUCLEOTIDE SEQUENCE [LARGE SCALE GENOMIC DNA]</scope>
    <source>
        <strain evidence="4 5">CBS 515.97</strain>
    </source>
</reference>
<dbReference type="PRINTS" id="PR00069">
    <property type="entry name" value="ALDKETRDTASE"/>
</dbReference>
<comment type="caution">
    <text evidence="4">The sequence shown here is derived from an EMBL/GenBank/DDBJ whole genome shotgun (WGS) entry which is preliminary data.</text>
</comment>
<dbReference type="PANTHER" id="PTHR43364:SF4">
    <property type="entry name" value="NAD(P)-LINKED OXIDOREDUCTASE SUPERFAMILY PROTEIN"/>
    <property type="match status" value="1"/>
</dbReference>
<feature type="domain" description="NADP-dependent oxidoreductase" evidence="3">
    <location>
        <begin position="80"/>
        <end position="371"/>
    </location>
</feature>
<dbReference type="InterPro" id="IPR023210">
    <property type="entry name" value="NADP_OxRdtase_dom"/>
</dbReference>
<feature type="region of interest" description="Disordered" evidence="2">
    <location>
        <begin position="1"/>
        <end position="58"/>
    </location>
</feature>
<dbReference type="InterPro" id="IPR020471">
    <property type="entry name" value="AKR"/>
</dbReference>
<protein>
    <submittedName>
        <fullName evidence="4">Putative oxidoreductase</fullName>
    </submittedName>
</protein>
<dbReference type="CDD" id="cd19093">
    <property type="entry name" value="AKR_AtPLR-like"/>
    <property type="match status" value="1"/>
</dbReference>
<dbReference type="GO" id="GO:0016491">
    <property type="term" value="F:oxidoreductase activity"/>
    <property type="evidence" value="ECO:0007669"/>
    <property type="project" value="UniProtKB-KW"/>
</dbReference>
<name>A0A4R8Q8W9_9PEZI</name>
<dbReference type="Pfam" id="PF00248">
    <property type="entry name" value="Aldo_ket_red"/>
    <property type="match status" value="1"/>
</dbReference>
<evidence type="ECO:0000259" key="3">
    <source>
        <dbReference type="Pfam" id="PF00248"/>
    </source>
</evidence>
<dbReference type="Proteomes" id="UP000295083">
    <property type="component" value="Unassembled WGS sequence"/>
</dbReference>
<gene>
    <name evidence="4" type="ORF">C8035_v011456</name>
</gene>
<organism evidence="4 5">
    <name type="scientific">Colletotrichum spinosum</name>
    <dbReference type="NCBI Taxonomy" id="1347390"/>
    <lineage>
        <taxon>Eukaryota</taxon>
        <taxon>Fungi</taxon>
        <taxon>Dikarya</taxon>
        <taxon>Ascomycota</taxon>
        <taxon>Pezizomycotina</taxon>
        <taxon>Sordariomycetes</taxon>
        <taxon>Hypocreomycetidae</taxon>
        <taxon>Glomerellales</taxon>
        <taxon>Glomerellaceae</taxon>
        <taxon>Colletotrichum</taxon>
        <taxon>Colletotrichum orbiculare species complex</taxon>
    </lineage>
</organism>
<dbReference type="InterPro" id="IPR050523">
    <property type="entry name" value="AKR_Detox_Biosynth"/>
</dbReference>
<accession>A0A4R8Q8W9</accession>
<proteinExistence type="predicted"/>
<keyword evidence="5" id="KW-1185">Reference proteome</keyword>
<dbReference type="AlphaFoldDB" id="A0A4R8Q8W9"/>
<dbReference type="SUPFAM" id="SSF51430">
    <property type="entry name" value="NAD(P)-linked oxidoreductase"/>
    <property type="match status" value="1"/>
</dbReference>
<feature type="compositionally biased region" description="Polar residues" evidence="2">
    <location>
        <begin position="9"/>
        <end position="20"/>
    </location>
</feature>